<evidence type="ECO:0000313" key="3">
    <source>
        <dbReference type="Proteomes" id="UP000003302"/>
    </source>
</evidence>
<dbReference type="InterPro" id="IPR050458">
    <property type="entry name" value="LolB"/>
</dbReference>
<sequence length="344" mass="39312">MNNDMALMQLHHVSQRAKSRPLRENAAEFLQVVAENRGLSQEELADRLVPTLGLDDPQALSFDFGPRQFTVRFDENLNPVIFDQQNVRQKSVPRLRADDDQLKAPEALARLKGLKKDATQVSKNLLPRLEAALRTTRRWSLADFHSLFVNHPFTRLVTQRLIWGVYPANEPRCLLKAFRVAAEGEFCNAQDEPIDLPADALIGIAHPLEMTVEMRSEFAQLFADYEIMPPFRQLSRRTVLLTPDESTSNSLTRWEGKSATVGQLMGMRYKGWESGYEDAFVYDLGEYRLVLKFSPGFNHYNVDSKALMSFRSLRVYRDNKSVTFAELDVFDLSEALSAPDVIFH</sequence>
<organism evidence="2 3">
    <name type="scientific">Shigella flexneri CDC 796-83</name>
    <dbReference type="NCBI Taxonomy" id="945360"/>
    <lineage>
        <taxon>Bacteria</taxon>
        <taxon>Pseudomonadati</taxon>
        <taxon>Pseudomonadota</taxon>
        <taxon>Gammaproteobacteria</taxon>
        <taxon>Enterobacterales</taxon>
        <taxon>Enterobacteriaceae</taxon>
        <taxon>Shigella</taxon>
    </lineage>
</organism>
<gene>
    <name evidence="2" type="ORF">SGF_04907</name>
</gene>
<feature type="domain" description="DUF4132" evidence="1">
    <location>
        <begin position="88"/>
        <end position="272"/>
    </location>
</feature>
<evidence type="ECO:0000313" key="2">
    <source>
        <dbReference type="EMBL" id="EFW57780.1"/>
    </source>
</evidence>
<protein>
    <submittedName>
        <fullName evidence="2">Regulator</fullName>
    </submittedName>
</protein>
<evidence type="ECO:0000259" key="1">
    <source>
        <dbReference type="Pfam" id="PF13569"/>
    </source>
</evidence>
<dbReference type="PANTHER" id="PTHR30634">
    <property type="entry name" value="OUTER MEMBRANE LOLAB LIPOPROTEIN INSERTION APPARATUS"/>
    <property type="match status" value="1"/>
</dbReference>
<dbReference type="InterPro" id="IPR025406">
    <property type="entry name" value="DUF4132"/>
</dbReference>
<dbReference type="PANTHER" id="PTHR30634:SF16">
    <property type="entry name" value="OUTER-MEMBRANE LIPOPROTEIN LOLB"/>
    <property type="match status" value="1"/>
</dbReference>
<dbReference type="Proteomes" id="UP000003302">
    <property type="component" value="Unassembled WGS sequence"/>
</dbReference>
<proteinExistence type="predicted"/>
<dbReference type="AlphaFoldDB" id="A0A6N3QFC1"/>
<comment type="caution">
    <text evidence="2">The sequence shown here is derived from an EMBL/GenBank/DDBJ whole genome shotgun (WGS) entry which is preliminary data.</text>
</comment>
<dbReference type="EMBL" id="AERO01000199">
    <property type="protein sequence ID" value="EFW57780.1"/>
    <property type="molecule type" value="Genomic_DNA"/>
</dbReference>
<accession>A0A6N3QFC1</accession>
<dbReference type="Pfam" id="PF13569">
    <property type="entry name" value="DUF4132"/>
    <property type="match status" value="1"/>
</dbReference>
<name>A0A6N3QFC1_SHIFL</name>
<reference evidence="2 3" key="1">
    <citation type="submission" date="2011-01" db="EMBL/GenBank/DDBJ databases">
        <title>Shigella flexneri CDC 796-83 whole genome shotgun sequencing project.</title>
        <authorList>
            <person name="Mane S.P."/>
            <person name="Sobral B.W."/>
            <person name="Cebula T."/>
            <person name="Chertkov O."/>
            <person name="Munk A.C."/>
            <person name="Tapia R."/>
            <person name="Green L."/>
            <person name="Rogers Y."/>
            <person name="Detter J.C."/>
            <person name="Bruce D."/>
            <person name="Brettin T.S."/>
        </authorList>
    </citation>
    <scope>NUCLEOTIDE SEQUENCE [LARGE SCALE GENOMIC DNA]</scope>
    <source>
        <strain evidence="2 3">CDC 796-83</strain>
    </source>
</reference>